<dbReference type="InterPro" id="IPR029056">
    <property type="entry name" value="Ribokinase-like"/>
</dbReference>
<dbReference type="EMBL" id="CAEZYC010000030">
    <property type="protein sequence ID" value="CAB4707608.1"/>
    <property type="molecule type" value="Genomic_DNA"/>
</dbReference>
<dbReference type="EMBL" id="CAESAD010000017">
    <property type="protein sequence ID" value="CAB4345218.1"/>
    <property type="molecule type" value="Genomic_DNA"/>
</dbReference>
<evidence type="ECO:0000313" key="5">
    <source>
        <dbReference type="EMBL" id="CAB4345218.1"/>
    </source>
</evidence>
<dbReference type="SUPFAM" id="SSF53613">
    <property type="entry name" value="Ribokinase-like"/>
    <property type="match status" value="1"/>
</dbReference>
<reference evidence="7" key="1">
    <citation type="submission" date="2020-05" db="EMBL/GenBank/DDBJ databases">
        <authorList>
            <person name="Chiriac C."/>
            <person name="Salcher M."/>
            <person name="Ghai R."/>
            <person name="Kavagutti S V."/>
        </authorList>
    </citation>
    <scope>NUCLEOTIDE SEQUENCE</scope>
</reference>
<evidence type="ECO:0000313" key="9">
    <source>
        <dbReference type="EMBL" id="CAB5023555.1"/>
    </source>
</evidence>
<sequence length="303" mass="32005">MTTNSPAQICIIGDVNVDVVSLLSEPLQKNTDTTATNAISLGGSTCNVAVWLTHLGVAVDLVSAIGDDVLGGWVVTQLQGFGVSDSHIRTIPSQRTGTCVILVDETGARSMMPDFGANLIQAVDDELINLINASDIVVMSAYTFMRPESNKFALDVLAAVSKSTARMVIDAASSSPIEKTGSELVRKYLSRADLVLANEDEFAALGKAAPENWTSEFKNLIIKRGERGALWLYQGQEVATVAAEKVAVTDTTGAGDAFCAGLLSQLQSRSDWDNLGLVDYAQALYAAANTAGENCKTLGATPR</sequence>
<name>A0A6J6YN17_9ZZZZ</name>
<keyword evidence="2" id="KW-0418">Kinase</keyword>
<dbReference type="PROSITE" id="PS00584">
    <property type="entry name" value="PFKB_KINASES_2"/>
    <property type="match status" value="1"/>
</dbReference>
<dbReference type="PANTHER" id="PTHR10584">
    <property type="entry name" value="SUGAR KINASE"/>
    <property type="match status" value="1"/>
</dbReference>
<dbReference type="EMBL" id="CAFBPK010000018">
    <property type="protein sequence ID" value="CAB5023555.1"/>
    <property type="molecule type" value="Genomic_DNA"/>
</dbReference>
<dbReference type="Pfam" id="PF00294">
    <property type="entry name" value="PfkB"/>
    <property type="match status" value="1"/>
</dbReference>
<evidence type="ECO:0000256" key="2">
    <source>
        <dbReference type="ARBA" id="ARBA00022777"/>
    </source>
</evidence>
<organism evidence="7">
    <name type="scientific">freshwater metagenome</name>
    <dbReference type="NCBI Taxonomy" id="449393"/>
    <lineage>
        <taxon>unclassified sequences</taxon>
        <taxon>metagenomes</taxon>
        <taxon>ecological metagenomes</taxon>
    </lineage>
</organism>
<protein>
    <submittedName>
        <fullName evidence="7">Unannotated protein</fullName>
    </submittedName>
</protein>
<proteinExistence type="predicted"/>
<dbReference type="InterPro" id="IPR002173">
    <property type="entry name" value="Carboh/pur_kinase_PfkB_CS"/>
</dbReference>
<dbReference type="PANTHER" id="PTHR10584:SF166">
    <property type="entry name" value="RIBOKINASE"/>
    <property type="match status" value="1"/>
</dbReference>
<evidence type="ECO:0000313" key="4">
    <source>
        <dbReference type="EMBL" id="CAB4344060.1"/>
    </source>
</evidence>
<dbReference type="GO" id="GO:0016301">
    <property type="term" value="F:kinase activity"/>
    <property type="evidence" value="ECO:0007669"/>
    <property type="project" value="UniProtKB-KW"/>
</dbReference>
<accession>A0A6J6YN17</accession>
<evidence type="ECO:0000259" key="3">
    <source>
        <dbReference type="Pfam" id="PF00294"/>
    </source>
</evidence>
<evidence type="ECO:0000313" key="6">
    <source>
        <dbReference type="EMBL" id="CAB4707608.1"/>
    </source>
</evidence>
<keyword evidence="1" id="KW-0808">Transferase</keyword>
<dbReference type="InterPro" id="IPR011611">
    <property type="entry name" value="PfkB_dom"/>
</dbReference>
<evidence type="ECO:0000313" key="8">
    <source>
        <dbReference type="EMBL" id="CAB4848995.1"/>
    </source>
</evidence>
<evidence type="ECO:0000313" key="7">
    <source>
        <dbReference type="EMBL" id="CAB4810961.1"/>
    </source>
</evidence>
<feature type="domain" description="Carbohydrate kinase PfkB" evidence="3">
    <location>
        <begin position="8"/>
        <end position="291"/>
    </location>
</feature>
<dbReference type="EMBL" id="CAESAI010000049">
    <property type="protein sequence ID" value="CAB4344060.1"/>
    <property type="molecule type" value="Genomic_DNA"/>
</dbReference>
<gene>
    <name evidence="6" type="ORF">UFOPK2648_00692</name>
    <name evidence="7" type="ORF">UFOPK3037_01299</name>
    <name evidence="8" type="ORF">UFOPK3278_00933</name>
    <name evidence="4" type="ORF">UFOPK3406_01320</name>
    <name evidence="5" type="ORF">UFOPK3925_01526</name>
    <name evidence="9" type="ORF">UFOPK4097_01079</name>
</gene>
<dbReference type="AlphaFoldDB" id="A0A6J6YN17"/>
<evidence type="ECO:0000256" key="1">
    <source>
        <dbReference type="ARBA" id="ARBA00022679"/>
    </source>
</evidence>
<dbReference type="EMBL" id="CAFBIX010000037">
    <property type="protein sequence ID" value="CAB4848995.1"/>
    <property type="molecule type" value="Genomic_DNA"/>
</dbReference>
<dbReference type="EMBL" id="CAFAAO010000020">
    <property type="protein sequence ID" value="CAB4810961.1"/>
    <property type="molecule type" value="Genomic_DNA"/>
</dbReference>
<dbReference type="Gene3D" id="3.40.1190.20">
    <property type="match status" value="1"/>
</dbReference>